<dbReference type="Pfam" id="PF00156">
    <property type="entry name" value="Pribosyltran"/>
    <property type="match status" value="1"/>
</dbReference>
<keyword evidence="2" id="KW-0808">Transferase</keyword>
<reference evidence="5" key="1">
    <citation type="journal article" date="2019" name="Int. J. Syst. Evol. Microbiol.">
        <title>The Global Catalogue of Microorganisms (GCM) 10K type strain sequencing project: providing services to taxonomists for standard genome sequencing and annotation.</title>
        <authorList>
            <consortium name="The Broad Institute Genomics Platform"/>
            <consortium name="The Broad Institute Genome Sequencing Center for Infectious Disease"/>
            <person name="Wu L."/>
            <person name="Ma J."/>
        </authorList>
    </citation>
    <scope>NUCLEOTIDE SEQUENCE [LARGE SCALE GENOMIC DNA]</scope>
    <source>
        <strain evidence="5">CGMCC 4.7466</strain>
    </source>
</reference>
<organism evidence="4 5">
    <name type="scientific">Negadavirga shengliensis</name>
    <dbReference type="NCBI Taxonomy" id="1389218"/>
    <lineage>
        <taxon>Bacteria</taxon>
        <taxon>Pseudomonadati</taxon>
        <taxon>Bacteroidota</taxon>
        <taxon>Cytophagia</taxon>
        <taxon>Cytophagales</taxon>
        <taxon>Cyclobacteriaceae</taxon>
        <taxon>Negadavirga</taxon>
    </lineage>
</organism>
<keyword evidence="1 4" id="KW-0328">Glycosyltransferase</keyword>
<dbReference type="InterPro" id="IPR029057">
    <property type="entry name" value="PRTase-like"/>
</dbReference>
<name>A0ABV9SWW5_9BACT</name>
<evidence type="ECO:0000313" key="4">
    <source>
        <dbReference type="EMBL" id="MFC4870892.1"/>
    </source>
</evidence>
<dbReference type="RefSeq" id="WP_377061858.1">
    <property type="nucleotide sequence ID" value="NZ_JBHSJJ010000002.1"/>
</dbReference>
<dbReference type="InterPro" id="IPR000836">
    <property type="entry name" value="PRTase_dom"/>
</dbReference>
<protein>
    <submittedName>
        <fullName evidence="4">Phosphoribosyltransferase family protein</fullName>
    </submittedName>
</protein>
<proteinExistence type="predicted"/>
<dbReference type="GO" id="GO:0016757">
    <property type="term" value="F:glycosyltransferase activity"/>
    <property type="evidence" value="ECO:0007669"/>
    <property type="project" value="UniProtKB-KW"/>
</dbReference>
<evidence type="ECO:0000259" key="3">
    <source>
        <dbReference type="Pfam" id="PF00156"/>
    </source>
</evidence>
<accession>A0ABV9SWW5</accession>
<dbReference type="SUPFAM" id="SSF53271">
    <property type="entry name" value="PRTase-like"/>
    <property type="match status" value="1"/>
</dbReference>
<dbReference type="PANTHER" id="PTHR43363:SF1">
    <property type="entry name" value="HYPOXANTHINE-GUANINE PHOSPHORIBOSYLTRANSFERASE"/>
    <property type="match status" value="1"/>
</dbReference>
<evidence type="ECO:0000313" key="5">
    <source>
        <dbReference type="Proteomes" id="UP001595818"/>
    </source>
</evidence>
<comment type="caution">
    <text evidence="4">The sequence shown here is derived from an EMBL/GenBank/DDBJ whole genome shotgun (WGS) entry which is preliminary data.</text>
</comment>
<evidence type="ECO:0000256" key="1">
    <source>
        <dbReference type="ARBA" id="ARBA00022676"/>
    </source>
</evidence>
<dbReference type="Proteomes" id="UP001595818">
    <property type="component" value="Unassembled WGS sequence"/>
</dbReference>
<dbReference type="PANTHER" id="PTHR43363">
    <property type="entry name" value="HYPOXANTHINE PHOSPHORIBOSYLTRANSFERASE"/>
    <property type="match status" value="1"/>
</dbReference>
<sequence>MMNQKIPISFQTISEAIRDFEFPKTDLVIGVGRGGVVPAGIIAHQLNADLKIVRVRYRDEDNNPQYEKPVIQCDLNWDFYSHFKILIVDDVAVTGKTLEILREKLLDYEVKTFVLKGQADLVLFPHIKTCVAWPWKISKDGKAQ</sequence>
<dbReference type="EMBL" id="JBHSJJ010000002">
    <property type="protein sequence ID" value="MFC4870892.1"/>
    <property type="molecule type" value="Genomic_DNA"/>
</dbReference>
<keyword evidence="5" id="KW-1185">Reference proteome</keyword>
<dbReference type="Gene3D" id="3.40.50.2020">
    <property type="match status" value="1"/>
</dbReference>
<feature type="domain" description="Phosphoribosyltransferase" evidence="3">
    <location>
        <begin position="18"/>
        <end position="111"/>
    </location>
</feature>
<dbReference type="CDD" id="cd06223">
    <property type="entry name" value="PRTases_typeI"/>
    <property type="match status" value="1"/>
</dbReference>
<gene>
    <name evidence="4" type="ORF">ACFPFU_04285</name>
</gene>
<evidence type="ECO:0000256" key="2">
    <source>
        <dbReference type="ARBA" id="ARBA00022679"/>
    </source>
</evidence>